<evidence type="ECO:0000256" key="1">
    <source>
        <dbReference type="SAM" id="MobiDB-lite"/>
    </source>
</evidence>
<feature type="compositionally biased region" description="Basic and acidic residues" evidence="1">
    <location>
        <begin position="206"/>
        <end position="226"/>
    </location>
</feature>
<dbReference type="GO" id="GO:0005643">
    <property type="term" value="C:nuclear pore"/>
    <property type="evidence" value="ECO:0007669"/>
    <property type="project" value="TreeGrafter"/>
</dbReference>
<protein>
    <recommendedName>
        <fullName evidence="2">RanBD1 domain-containing protein</fullName>
    </recommendedName>
</protein>
<dbReference type="InterPro" id="IPR045256">
    <property type="entry name" value="RanBP1_RanBD"/>
</dbReference>
<dbReference type="EMBL" id="GECZ01003655">
    <property type="protein sequence ID" value="JAS66114.1"/>
    <property type="molecule type" value="Transcribed_RNA"/>
</dbReference>
<dbReference type="SMART" id="SM00160">
    <property type="entry name" value="RanBD"/>
    <property type="match status" value="1"/>
</dbReference>
<gene>
    <name evidence="3" type="ORF">g.19603</name>
</gene>
<dbReference type="PROSITE" id="PS50196">
    <property type="entry name" value="RANBD1"/>
    <property type="match status" value="1"/>
</dbReference>
<accession>A0A1B6GUJ7</accession>
<reference evidence="3" key="1">
    <citation type="submission" date="2015-11" db="EMBL/GenBank/DDBJ databases">
        <title>De novo transcriptome assembly of four potential Pierce s Disease insect vectors from Arizona vineyards.</title>
        <authorList>
            <person name="Tassone E.E."/>
        </authorList>
    </citation>
    <scope>NUCLEOTIDE SEQUENCE</scope>
</reference>
<sequence length="226" mass="25667">MSEADLNVQVNIVDGGDGDGEGDHDPHYDPIISLPEVAVSTNEEDEIELIKLRAKLYRYDTSENPPEWKERGTGDVKLLRHQTKNTVRVVMRRDKTLKICANHFVTPNMELKPNCGSDRAWVWSALADYTNETAQTELLAIRFANADNAKKWKDMFEEAKTIVATECDLYTKVPDDLKEDEAESSGSDEENEVEESLQNLNLNEIQPEKKDSEKEKSPTKEEPVDK</sequence>
<name>A0A1B6GUJ7_9HEMI</name>
<feature type="region of interest" description="Disordered" evidence="1">
    <location>
        <begin position="176"/>
        <end position="226"/>
    </location>
</feature>
<dbReference type="GO" id="GO:0005737">
    <property type="term" value="C:cytoplasm"/>
    <property type="evidence" value="ECO:0007669"/>
    <property type="project" value="TreeGrafter"/>
</dbReference>
<dbReference type="InterPro" id="IPR045255">
    <property type="entry name" value="RanBP1-like"/>
</dbReference>
<feature type="compositionally biased region" description="Acidic residues" evidence="1">
    <location>
        <begin position="177"/>
        <end position="195"/>
    </location>
</feature>
<dbReference type="FunFam" id="2.30.29.30:FF:000136">
    <property type="entry name" value="Ran-specific GTPase-activating protein-like"/>
    <property type="match status" value="1"/>
</dbReference>
<dbReference type="CDD" id="cd13179">
    <property type="entry name" value="RanBD_RanBP1"/>
    <property type="match status" value="1"/>
</dbReference>
<dbReference type="GO" id="GO:0005096">
    <property type="term" value="F:GTPase activator activity"/>
    <property type="evidence" value="ECO:0007669"/>
    <property type="project" value="TreeGrafter"/>
</dbReference>
<dbReference type="AlphaFoldDB" id="A0A1B6GUJ7"/>
<proteinExistence type="predicted"/>
<dbReference type="InterPro" id="IPR000156">
    <property type="entry name" value="Ran_bind_dom"/>
</dbReference>
<feature type="domain" description="RanBD1" evidence="2">
    <location>
        <begin position="27"/>
        <end position="165"/>
    </location>
</feature>
<dbReference type="GO" id="GO:0006913">
    <property type="term" value="P:nucleocytoplasmic transport"/>
    <property type="evidence" value="ECO:0007669"/>
    <property type="project" value="InterPro"/>
</dbReference>
<dbReference type="SUPFAM" id="SSF50729">
    <property type="entry name" value="PH domain-like"/>
    <property type="match status" value="1"/>
</dbReference>
<dbReference type="Gene3D" id="2.30.29.30">
    <property type="entry name" value="Pleckstrin-homology domain (PH domain)/Phosphotyrosine-binding domain (PTB)"/>
    <property type="match status" value="1"/>
</dbReference>
<evidence type="ECO:0000259" key="2">
    <source>
        <dbReference type="PROSITE" id="PS50196"/>
    </source>
</evidence>
<dbReference type="PANTHER" id="PTHR23138">
    <property type="entry name" value="RAN BINDING PROTEIN"/>
    <property type="match status" value="1"/>
</dbReference>
<dbReference type="Pfam" id="PF00638">
    <property type="entry name" value="Ran_BP1"/>
    <property type="match status" value="1"/>
</dbReference>
<organism evidence="3">
    <name type="scientific">Cuerna arida</name>
    <dbReference type="NCBI Taxonomy" id="1464854"/>
    <lineage>
        <taxon>Eukaryota</taxon>
        <taxon>Metazoa</taxon>
        <taxon>Ecdysozoa</taxon>
        <taxon>Arthropoda</taxon>
        <taxon>Hexapoda</taxon>
        <taxon>Insecta</taxon>
        <taxon>Pterygota</taxon>
        <taxon>Neoptera</taxon>
        <taxon>Paraneoptera</taxon>
        <taxon>Hemiptera</taxon>
        <taxon>Auchenorrhyncha</taxon>
        <taxon>Membracoidea</taxon>
        <taxon>Cicadellidae</taxon>
        <taxon>Cicadellinae</taxon>
        <taxon>Proconiini</taxon>
        <taxon>Cuerna</taxon>
    </lineage>
</organism>
<dbReference type="PANTHER" id="PTHR23138:SF94">
    <property type="entry name" value="RAN BINDING PROTEIN 1"/>
    <property type="match status" value="1"/>
</dbReference>
<evidence type="ECO:0000313" key="3">
    <source>
        <dbReference type="EMBL" id="JAS66114.1"/>
    </source>
</evidence>
<dbReference type="InterPro" id="IPR011993">
    <property type="entry name" value="PH-like_dom_sf"/>
</dbReference>